<sequence>MSEVNSPRRFVDSDTLKAFSHPLRMRMYDYLKDHGSATASMLARALGESSGQTSYHLRQLERHGLVSEDTERGSARERWWRPEGFSYGLESVVDDESKLAAAVTLQHWSRRAAELQVAWADAVDGEDEAWSEAAINAEASLSLTADELAALTERLQAALDAAVEEVAATRDKEAPGQRRVKVFIHAFPLVAEDQPSVVSR</sequence>
<evidence type="ECO:0000256" key="3">
    <source>
        <dbReference type="ARBA" id="ARBA00023163"/>
    </source>
</evidence>
<organism evidence="6 7">
    <name type="scientific">Tessaracoccus palaemonis</name>
    <dbReference type="NCBI Taxonomy" id="2829499"/>
    <lineage>
        <taxon>Bacteria</taxon>
        <taxon>Bacillati</taxon>
        <taxon>Actinomycetota</taxon>
        <taxon>Actinomycetes</taxon>
        <taxon>Propionibacteriales</taxon>
        <taxon>Propionibacteriaceae</taxon>
        <taxon>Tessaracoccus</taxon>
    </lineage>
</organism>
<feature type="coiled-coil region" evidence="4">
    <location>
        <begin position="145"/>
        <end position="172"/>
    </location>
</feature>
<keyword evidence="3" id="KW-0804">Transcription</keyword>
<dbReference type="PANTHER" id="PTHR33154">
    <property type="entry name" value="TRANSCRIPTIONAL REGULATOR, ARSR FAMILY"/>
    <property type="match status" value="1"/>
</dbReference>
<keyword evidence="2" id="KW-0238">DNA-binding</keyword>
<evidence type="ECO:0000259" key="5">
    <source>
        <dbReference type="SMART" id="SM00418"/>
    </source>
</evidence>
<evidence type="ECO:0000256" key="2">
    <source>
        <dbReference type="ARBA" id="ARBA00023125"/>
    </source>
</evidence>
<evidence type="ECO:0000256" key="1">
    <source>
        <dbReference type="ARBA" id="ARBA00023015"/>
    </source>
</evidence>
<keyword evidence="7" id="KW-1185">Reference proteome</keyword>
<dbReference type="InterPro" id="IPR051081">
    <property type="entry name" value="HTH_MetalResp_TranReg"/>
</dbReference>
<accession>A0ABX8SK21</accession>
<dbReference type="Proteomes" id="UP000824504">
    <property type="component" value="Chromosome"/>
</dbReference>
<dbReference type="Pfam" id="PF12840">
    <property type="entry name" value="HTH_20"/>
    <property type="match status" value="1"/>
</dbReference>
<name>A0ABX8SK21_9ACTN</name>
<dbReference type="InterPro" id="IPR011991">
    <property type="entry name" value="ArsR-like_HTH"/>
</dbReference>
<dbReference type="RefSeq" id="WP_219081971.1">
    <property type="nucleotide sequence ID" value="NZ_CP079216.1"/>
</dbReference>
<proteinExistence type="predicted"/>
<dbReference type="CDD" id="cd00090">
    <property type="entry name" value="HTH_ARSR"/>
    <property type="match status" value="1"/>
</dbReference>
<dbReference type="InterPro" id="IPR001845">
    <property type="entry name" value="HTH_ArsR_DNA-bd_dom"/>
</dbReference>
<evidence type="ECO:0000313" key="6">
    <source>
        <dbReference type="EMBL" id="QXT62775.1"/>
    </source>
</evidence>
<dbReference type="SMART" id="SM00418">
    <property type="entry name" value="HTH_ARSR"/>
    <property type="match status" value="1"/>
</dbReference>
<evidence type="ECO:0000256" key="4">
    <source>
        <dbReference type="SAM" id="Coils"/>
    </source>
</evidence>
<feature type="domain" description="HTH arsR-type" evidence="5">
    <location>
        <begin position="14"/>
        <end position="98"/>
    </location>
</feature>
<keyword evidence="4" id="KW-0175">Coiled coil</keyword>
<keyword evidence="1" id="KW-0805">Transcription regulation</keyword>
<protein>
    <submittedName>
        <fullName evidence="6">Helix-turn-helix domain-containing protein</fullName>
    </submittedName>
</protein>
<dbReference type="EMBL" id="CP079216">
    <property type="protein sequence ID" value="QXT62775.1"/>
    <property type="molecule type" value="Genomic_DNA"/>
</dbReference>
<evidence type="ECO:0000313" key="7">
    <source>
        <dbReference type="Proteomes" id="UP000824504"/>
    </source>
</evidence>
<reference evidence="6 7" key="1">
    <citation type="submission" date="2021-07" db="EMBL/GenBank/DDBJ databases">
        <title>complete genome sequencing of Tessaracoccus sp.J1M15.</title>
        <authorList>
            <person name="Bae J.-W."/>
            <person name="Kim D.-y."/>
        </authorList>
    </citation>
    <scope>NUCLEOTIDE SEQUENCE [LARGE SCALE GENOMIC DNA]</scope>
    <source>
        <strain evidence="6 7">J1M15</strain>
    </source>
</reference>
<gene>
    <name evidence="6" type="ORF">KDB89_13730</name>
</gene>
<dbReference type="PANTHER" id="PTHR33154:SF15">
    <property type="entry name" value="REGULATORY PROTEIN ARSR"/>
    <property type="match status" value="1"/>
</dbReference>